<dbReference type="Proteomes" id="UP001232063">
    <property type="component" value="Unassembled WGS sequence"/>
</dbReference>
<evidence type="ECO:0000313" key="5">
    <source>
        <dbReference type="Proteomes" id="UP001232063"/>
    </source>
</evidence>
<dbReference type="EC" id="5.4.3.8" evidence="4"/>
<proteinExistence type="inferred from homology"/>
<name>A0AAE3QW60_9BACT</name>
<dbReference type="InterPro" id="IPR015424">
    <property type="entry name" value="PyrdxlP-dep_Trfase"/>
</dbReference>
<evidence type="ECO:0000313" key="4">
    <source>
        <dbReference type="EMBL" id="MDJ1499151.1"/>
    </source>
</evidence>
<keyword evidence="2 3" id="KW-0663">Pyridoxal phosphate</keyword>
<dbReference type="InterPro" id="IPR015421">
    <property type="entry name" value="PyrdxlP-dep_Trfase_major"/>
</dbReference>
<organism evidence="4 5">
    <name type="scientific">Xanthocytophaga agilis</name>
    <dbReference type="NCBI Taxonomy" id="3048010"/>
    <lineage>
        <taxon>Bacteria</taxon>
        <taxon>Pseudomonadati</taxon>
        <taxon>Bacteroidota</taxon>
        <taxon>Cytophagia</taxon>
        <taxon>Cytophagales</taxon>
        <taxon>Rhodocytophagaceae</taxon>
        <taxon>Xanthocytophaga</taxon>
    </lineage>
</organism>
<comment type="caution">
    <text evidence="4">The sequence shown here is derived from an EMBL/GenBank/DDBJ whole genome shotgun (WGS) entry which is preliminary data.</text>
</comment>
<evidence type="ECO:0000256" key="2">
    <source>
        <dbReference type="ARBA" id="ARBA00022898"/>
    </source>
</evidence>
<dbReference type="InterPro" id="IPR015422">
    <property type="entry name" value="PyrdxlP-dep_Trfase_small"/>
</dbReference>
<dbReference type="InterPro" id="IPR005814">
    <property type="entry name" value="Aminotrans_3"/>
</dbReference>
<keyword evidence="4" id="KW-0413">Isomerase</keyword>
<dbReference type="SUPFAM" id="SSF53383">
    <property type="entry name" value="PLP-dependent transferases"/>
    <property type="match status" value="1"/>
</dbReference>
<protein>
    <submittedName>
        <fullName evidence="4">Glutamate-1-semialdehyde 2,1-aminomutase</fullName>
        <ecNumber evidence="4">5.4.3.8</ecNumber>
    </submittedName>
</protein>
<dbReference type="InterPro" id="IPR049704">
    <property type="entry name" value="Aminotrans_3_PPA_site"/>
</dbReference>
<dbReference type="RefSeq" id="WP_314508691.1">
    <property type="nucleotide sequence ID" value="NZ_JASJOU010000001.1"/>
</dbReference>
<dbReference type="GO" id="GO:0008483">
    <property type="term" value="F:transaminase activity"/>
    <property type="evidence" value="ECO:0007669"/>
    <property type="project" value="InterPro"/>
</dbReference>
<keyword evidence="5" id="KW-1185">Reference proteome</keyword>
<dbReference type="PROSITE" id="PS00600">
    <property type="entry name" value="AA_TRANSFER_CLASS_3"/>
    <property type="match status" value="1"/>
</dbReference>
<dbReference type="NCBIfam" id="NF004856">
    <property type="entry name" value="PRK06209.1"/>
    <property type="match status" value="1"/>
</dbReference>
<dbReference type="PANTHER" id="PTHR43713">
    <property type="entry name" value="GLUTAMATE-1-SEMIALDEHYDE 2,1-AMINOMUTASE"/>
    <property type="match status" value="1"/>
</dbReference>
<reference evidence="4" key="1">
    <citation type="submission" date="2023-05" db="EMBL/GenBank/DDBJ databases">
        <authorList>
            <person name="Zhang X."/>
        </authorList>
    </citation>
    <scope>NUCLEOTIDE SEQUENCE</scope>
    <source>
        <strain evidence="4">BD1B2-1</strain>
    </source>
</reference>
<dbReference type="AlphaFoldDB" id="A0AAE3QW60"/>
<dbReference type="GO" id="GO:0042286">
    <property type="term" value="F:glutamate-1-semialdehyde 2,1-aminomutase activity"/>
    <property type="evidence" value="ECO:0007669"/>
    <property type="project" value="UniProtKB-EC"/>
</dbReference>
<sequence>MNHTVTEIGSFVQSNALQKRFNEIIPGGSHTYAKGDDQYPETSLPYIVKGKGCHIWDVDGNEFIEYAMGLRSVTLGHAFTPVNEAAKQAMDLGINFNRPATIELECAEIVLDIIKGQEMVKFAKNGSDATSAAVLLARAYTGRDMIAICGDHPFFSVEGWFIGTTAVNSGIPKAIQDMTVKFKYNDLQSLKDLFAQYPNQIACIILEAEKDVPPAPNYFKELKKLCHENGAVFILDEIITGFRWHNGGAQTMYDIQPDLASFGKAIANGFALSALVGKKEIMQLGGLQHDKDRVFLMSTTYGAESHALAAAMATIKVYQQEPVIQHLYTQGAKLRKGIEQSVQELHLEGHFGVSGKDCALVYYTKDQQKQPSQPYRTLFLQETMRRGLLAPSLIVSYSHSDQDVAQTLDIIHESLQVYRKALDEGIEKYLLGRPVKPVYRKKN</sequence>
<dbReference type="PANTHER" id="PTHR43713:SF3">
    <property type="entry name" value="GLUTAMATE-1-SEMIALDEHYDE 2,1-AMINOMUTASE 1, CHLOROPLASTIC-RELATED"/>
    <property type="match status" value="1"/>
</dbReference>
<dbReference type="Pfam" id="PF00202">
    <property type="entry name" value="Aminotran_3"/>
    <property type="match status" value="1"/>
</dbReference>
<dbReference type="Gene3D" id="3.90.1150.10">
    <property type="entry name" value="Aspartate Aminotransferase, domain 1"/>
    <property type="match status" value="1"/>
</dbReference>
<accession>A0AAE3QW60</accession>
<dbReference type="EMBL" id="JASJOU010000001">
    <property type="protein sequence ID" value="MDJ1499151.1"/>
    <property type="molecule type" value="Genomic_DNA"/>
</dbReference>
<comment type="cofactor">
    <cofactor evidence="1">
        <name>pyridoxal 5'-phosphate</name>
        <dbReference type="ChEBI" id="CHEBI:597326"/>
    </cofactor>
</comment>
<dbReference type="GO" id="GO:0030170">
    <property type="term" value="F:pyridoxal phosphate binding"/>
    <property type="evidence" value="ECO:0007669"/>
    <property type="project" value="InterPro"/>
</dbReference>
<gene>
    <name evidence="4" type="ORF">QNI22_00765</name>
</gene>
<comment type="similarity">
    <text evidence="3">Belongs to the class-III pyridoxal-phosphate-dependent aminotransferase family.</text>
</comment>
<dbReference type="Gene3D" id="3.40.640.10">
    <property type="entry name" value="Type I PLP-dependent aspartate aminotransferase-like (Major domain)"/>
    <property type="match status" value="1"/>
</dbReference>
<evidence type="ECO:0000256" key="1">
    <source>
        <dbReference type="ARBA" id="ARBA00001933"/>
    </source>
</evidence>
<evidence type="ECO:0000256" key="3">
    <source>
        <dbReference type="RuleBase" id="RU003560"/>
    </source>
</evidence>